<dbReference type="Proteomes" id="UP000176005">
    <property type="component" value="Unassembled WGS sequence"/>
</dbReference>
<gene>
    <name evidence="2" type="ORF">AN218_22055</name>
</gene>
<evidence type="ECO:0000256" key="1">
    <source>
        <dbReference type="SAM" id="MobiDB-lite"/>
    </source>
</evidence>
<proteinExistence type="predicted"/>
<evidence type="ECO:0000313" key="3">
    <source>
        <dbReference type="Proteomes" id="UP000176005"/>
    </source>
</evidence>
<reference evidence="2 3" key="1">
    <citation type="journal article" date="2016" name="Front. Microbiol.">
        <title>Comparative Genomics Analysis of Streptomyces Species Reveals Their Adaptation to the Marine Environment and Their Diversity at the Genomic Level.</title>
        <authorList>
            <person name="Tian X."/>
            <person name="Zhang Z."/>
            <person name="Yang T."/>
            <person name="Chen M."/>
            <person name="Li J."/>
            <person name="Chen F."/>
            <person name="Yang J."/>
            <person name="Li W."/>
            <person name="Zhang B."/>
            <person name="Zhang Z."/>
            <person name="Wu J."/>
            <person name="Zhang C."/>
            <person name="Long L."/>
            <person name="Xiao J."/>
        </authorList>
    </citation>
    <scope>NUCLEOTIDE SEQUENCE [LARGE SCALE GENOMIC DNA]</scope>
    <source>
        <strain evidence="2 3">SCSIO 10429</strain>
    </source>
</reference>
<evidence type="ECO:0000313" key="2">
    <source>
        <dbReference type="EMBL" id="OEV09377.1"/>
    </source>
</evidence>
<feature type="region of interest" description="Disordered" evidence="1">
    <location>
        <begin position="1"/>
        <end position="26"/>
    </location>
</feature>
<keyword evidence="3" id="KW-1185">Reference proteome</keyword>
<evidence type="ECO:0008006" key="4">
    <source>
        <dbReference type="Google" id="ProtNLM"/>
    </source>
</evidence>
<protein>
    <recommendedName>
        <fullName evidence="4">ADP-ribosylglycohydrolase</fullName>
    </recommendedName>
</protein>
<dbReference type="AlphaFoldDB" id="A0A1E7KZK0"/>
<comment type="caution">
    <text evidence="2">The sequence shown here is derived from an EMBL/GenBank/DDBJ whole genome shotgun (WGS) entry which is preliminary data.</text>
</comment>
<organism evidence="2 3">
    <name type="scientific">Streptomyces nanshensis</name>
    <dbReference type="NCBI Taxonomy" id="518642"/>
    <lineage>
        <taxon>Bacteria</taxon>
        <taxon>Bacillati</taxon>
        <taxon>Actinomycetota</taxon>
        <taxon>Actinomycetes</taxon>
        <taxon>Kitasatosporales</taxon>
        <taxon>Streptomycetaceae</taxon>
        <taxon>Streptomyces</taxon>
    </lineage>
</organism>
<name>A0A1E7KZK0_9ACTN</name>
<accession>A0A1E7KZK0</accession>
<sequence>MAAPPQDTAPAGPLGRHAAGSPGPLRLTWVQPEDLLGHELRQAAEDGRDAAAIERVWLDAGGTLAPER</sequence>
<feature type="non-terminal residue" evidence="2">
    <location>
        <position position="68"/>
    </location>
</feature>
<dbReference type="EMBL" id="LJGW01000375">
    <property type="protein sequence ID" value="OEV09377.1"/>
    <property type="molecule type" value="Genomic_DNA"/>
</dbReference>